<comment type="caution">
    <text evidence="12">The sequence shown here is derived from an EMBL/GenBank/DDBJ whole genome shotgun (WGS) entry which is preliminary data.</text>
</comment>
<dbReference type="FunFam" id="3.40.50.300:FF:000996">
    <property type="entry name" value="Cytoplasmic dynein heavy chain"/>
    <property type="match status" value="1"/>
</dbReference>
<keyword evidence="9" id="KW-0505">Motor protein</keyword>
<dbReference type="GO" id="GO:0045505">
    <property type="term" value="F:dynein intermediate chain binding"/>
    <property type="evidence" value="ECO:0007669"/>
    <property type="project" value="InterPro"/>
</dbReference>
<dbReference type="GO" id="GO:0005524">
    <property type="term" value="F:ATP binding"/>
    <property type="evidence" value="ECO:0007669"/>
    <property type="project" value="UniProtKB-KW"/>
</dbReference>
<dbReference type="InterPro" id="IPR035699">
    <property type="entry name" value="AAA_6"/>
</dbReference>
<keyword evidence="5" id="KW-0677">Repeat</keyword>
<dbReference type="GO" id="GO:0005938">
    <property type="term" value="C:cell cortex"/>
    <property type="evidence" value="ECO:0007669"/>
    <property type="project" value="UniProtKB-ARBA"/>
</dbReference>
<keyword evidence="6" id="KW-0547">Nucleotide-binding</keyword>
<evidence type="ECO:0000256" key="4">
    <source>
        <dbReference type="ARBA" id="ARBA00022701"/>
    </source>
</evidence>
<sequence>MCILFCCSSACSSLSCSPIFSLHIPVYRFPLWICMSKSFFFSSPYMYTQMRRSLLVICTSFCYSCSPLFSLSPVLSLSLLLCPISAPRVSFALLFSSKEGESVPFSTTIPILQYASLKDWLAAVEQQMVVTLAENLASAIAKLEQVNMPKLLAAKEETNAEASTHPFLHWVASYPLQALLLALQVSWTRSVETALAQEATGEAESHPLATGVLDYTCKLLEFLADRVVTDVGVTVRQRMVQIITELVHQRDVCRTLIDQGVVTKDDFRWLQYMRFYFSPPAANALPQDSLRIAMADATLSYGFEYLGMAERLIQTPLTDKCFLTLTQALNMKLGGNPFGPAGTGKTESVKALGTALGRYTLVFNCDETFDFNAMGRLFAGLCQVGAWGCFDEFNRLDEKILSAVSEQILTIQVSCALKTLKTCRSKEPA</sequence>
<dbReference type="GO" id="GO:0051959">
    <property type="term" value="F:dynein light intermediate chain binding"/>
    <property type="evidence" value="ECO:0007669"/>
    <property type="project" value="InterPro"/>
</dbReference>
<name>A0A086JIU8_TOXGO</name>
<dbReference type="Gene3D" id="1.20.58.1120">
    <property type="match status" value="1"/>
</dbReference>
<dbReference type="GO" id="GO:0030473">
    <property type="term" value="P:nuclear migration along microtubule"/>
    <property type="evidence" value="ECO:0007669"/>
    <property type="project" value="UniProtKB-ARBA"/>
</dbReference>
<evidence type="ECO:0000259" key="11">
    <source>
        <dbReference type="Pfam" id="PF12774"/>
    </source>
</evidence>
<comment type="subcellular location">
    <subcellularLocation>
        <location evidence="1">Cytoplasm</location>
        <location evidence="1">Cytoskeleton</location>
    </subcellularLocation>
</comment>
<dbReference type="FunFam" id="1.20.58.1120:FF:000013">
    <property type="entry name" value="Dynein heavy chain-like protein"/>
    <property type="match status" value="1"/>
</dbReference>
<evidence type="ECO:0000256" key="6">
    <source>
        <dbReference type="ARBA" id="ARBA00022741"/>
    </source>
</evidence>
<evidence type="ECO:0000256" key="10">
    <source>
        <dbReference type="ARBA" id="ARBA00023212"/>
    </source>
</evidence>
<dbReference type="InterPro" id="IPR026983">
    <property type="entry name" value="DHC"/>
</dbReference>
<organism evidence="12 13">
    <name type="scientific">Toxoplasma gondii GAB2-2007-GAL-DOM2</name>
    <dbReference type="NCBI Taxonomy" id="1130820"/>
    <lineage>
        <taxon>Eukaryota</taxon>
        <taxon>Sar</taxon>
        <taxon>Alveolata</taxon>
        <taxon>Apicomplexa</taxon>
        <taxon>Conoidasida</taxon>
        <taxon>Coccidia</taxon>
        <taxon>Eucoccidiorida</taxon>
        <taxon>Eimeriorina</taxon>
        <taxon>Sarcocystidae</taxon>
        <taxon>Toxoplasma</taxon>
    </lineage>
</organism>
<evidence type="ECO:0000313" key="13">
    <source>
        <dbReference type="Proteomes" id="UP000028837"/>
    </source>
</evidence>
<dbReference type="Gene3D" id="3.40.50.300">
    <property type="entry name" value="P-loop containing nucleotide triphosphate hydrolases"/>
    <property type="match status" value="1"/>
</dbReference>
<dbReference type="GO" id="GO:0030286">
    <property type="term" value="C:dynein complex"/>
    <property type="evidence" value="ECO:0007669"/>
    <property type="project" value="InterPro"/>
</dbReference>
<keyword evidence="4" id="KW-0493">Microtubule</keyword>
<evidence type="ECO:0000256" key="8">
    <source>
        <dbReference type="ARBA" id="ARBA00023054"/>
    </source>
</evidence>
<evidence type="ECO:0000256" key="5">
    <source>
        <dbReference type="ARBA" id="ARBA00022737"/>
    </source>
</evidence>
<evidence type="ECO:0000313" key="12">
    <source>
        <dbReference type="EMBL" id="KFG32066.1"/>
    </source>
</evidence>
<keyword evidence="3" id="KW-0963">Cytoplasm</keyword>
<dbReference type="Proteomes" id="UP000028837">
    <property type="component" value="Unassembled WGS sequence"/>
</dbReference>
<feature type="domain" description="Dynein heavy chain hydrolytic ATP-binding dynein motor region" evidence="11">
    <location>
        <begin position="301"/>
        <end position="417"/>
    </location>
</feature>
<dbReference type="PANTHER" id="PTHR45703">
    <property type="entry name" value="DYNEIN HEAVY CHAIN"/>
    <property type="match status" value="1"/>
</dbReference>
<dbReference type="EMBL" id="AHZU02001467">
    <property type="protein sequence ID" value="KFG32066.1"/>
    <property type="molecule type" value="Genomic_DNA"/>
</dbReference>
<evidence type="ECO:0000256" key="2">
    <source>
        <dbReference type="ARBA" id="ARBA00022197"/>
    </source>
</evidence>
<gene>
    <name evidence="12" type="ORF">TGDOM2_401020</name>
</gene>
<dbReference type="AlphaFoldDB" id="A0A086JIU8"/>
<accession>A0A086JIU8</accession>
<dbReference type="SUPFAM" id="SSF52540">
    <property type="entry name" value="P-loop containing nucleoside triphosphate hydrolases"/>
    <property type="match status" value="1"/>
</dbReference>
<reference evidence="12 13" key="1">
    <citation type="submission" date="2014-02" db="EMBL/GenBank/DDBJ databases">
        <authorList>
            <person name="Sibley D."/>
            <person name="Venepally P."/>
            <person name="Karamycheva S."/>
            <person name="Hadjithomas M."/>
            <person name="Khan A."/>
            <person name="Brunk B."/>
            <person name="Roos D."/>
            <person name="Caler E."/>
            <person name="Lorenzi H."/>
        </authorList>
    </citation>
    <scope>NUCLEOTIDE SEQUENCE [LARGE SCALE GENOMIC DNA]</scope>
    <source>
        <strain evidence="12 13">GAB2-2007-GAL-DOM2</strain>
    </source>
</reference>
<evidence type="ECO:0000256" key="3">
    <source>
        <dbReference type="ARBA" id="ARBA00022490"/>
    </source>
</evidence>
<dbReference type="GO" id="GO:1902850">
    <property type="term" value="P:microtubule cytoskeleton organization involved in mitosis"/>
    <property type="evidence" value="ECO:0007669"/>
    <property type="project" value="UniProtKB-ARBA"/>
</dbReference>
<dbReference type="Pfam" id="PF12774">
    <property type="entry name" value="AAA_6"/>
    <property type="match status" value="1"/>
</dbReference>
<keyword evidence="7" id="KW-0067">ATP-binding</keyword>
<keyword evidence="10" id="KW-0206">Cytoskeleton</keyword>
<proteinExistence type="predicted"/>
<dbReference type="GO" id="GO:0000070">
    <property type="term" value="P:mitotic sister chromatid segregation"/>
    <property type="evidence" value="ECO:0007669"/>
    <property type="project" value="UniProtKB-ARBA"/>
</dbReference>
<dbReference type="GO" id="GO:0000235">
    <property type="term" value="C:astral microtubule"/>
    <property type="evidence" value="ECO:0007669"/>
    <property type="project" value="UniProtKB-ARBA"/>
</dbReference>
<evidence type="ECO:0000256" key="7">
    <source>
        <dbReference type="ARBA" id="ARBA00022840"/>
    </source>
</evidence>
<dbReference type="PANTHER" id="PTHR45703:SF36">
    <property type="entry name" value="DYNEIN HEAVY CHAIN, CYTOPLASMIC"/>
    <property type="match status" value="1"/>
</dbReference>
<dbReference type="VEuPathDB" id="ToxoDB:TGDOM2_401020"/>
<dbReference type="InterPro" id="IPR027417">
    <property type="entry name" value="P-loop_NTPase"/>
</dbReference>
<protein>
    <recommendedName>
        <fullName evidence="2">Dynein heavy chain, cytoplasmic</fullName>
    </recommendedName>
</protein>
<evidence type="ECO:0000256" key="9">
    <source>
        <dbReference type="ARBA" id="ARBA00023175"/>
    </source>
</evidence>
<evidence type="ECO:0000256" key="1">
    <source>
        <dbReference type="ARBA" id="ARBA00004245"/>
    </source>
</evidence>
<keyword evidence="8" id="KW-0175">Coiled coil</keyword>
<dbReference type="GO" id="GO:0008569">
    <property type="term" value="F:minus-end-directed microtubule motor activity"/>
    <property type="evidence" value="ECO:0007669"/>
    <property type="project" value="UniProtKB-ARBA"/>
</dbReference>